<keyword evidence="8" id="KW-1185">Reference proteome</keyword>
<evidence type="ECO:0000259" key="6">
    <source>
        <dbReference type="PROSITE" id="PS50977"/>
    </source>
</evidence>
<dbReference type="PANTHER" id="PTHR30055:SF234">
    <property type="entry name" value="HTH-TYPE TRANSCRIPTIONAL REGULATOR BETI"/>
    <property type="match status" value="1"/>
</dbReference>
<dbReference type="SUPFAM" id="SSF46689">
    <property type="entry name" value="Homeodomain-like"/>
    <property type="match status" value="1"/>
</dbReference>
<evidence type="ECO:0000256" key="4">
    <source>
        <dbReference type="PROSITE-ProRule" id="PRU00335"/>
    </source>
</evidence>
<organism evidence="7 8">
    <name type="scientific">Streptodolium elevatio</name>
    <dbReference type="NCBI Taxonomy" id="3157996"/>
    <lineage>
        <taxon>Bacteria</taxon>
        <taxon>Bacillati</taxon>
        <taxon>Actinomycetota</taxon>
        <taxon>Actinomycetes</taxon>
        <taxon>Kitasatosporales</taxon>
        <taxon>Streptomycetaceae</taxon>
        <taxon>Streptodolium</taxon>
    </lineage>
</organism>
<name>A0ABV3DCV3_9ACTN</name>
<evidence type="ECO:0000256" key="3">
    <source>
        <dbReference type="ARBA" id="ARBA00023163"/>
    </source>
</evidence>
<feature type="compositionally biased region" description="Low complexity" evidence="5">
    <location>
        <begin position="1"/>
        <end position="20"/>
    </location>
</feature>
<comment type="caution">
    <text evidence="7">The sequence shown here is derived from an EMBL/GenBank/DDBJ whole genome shotgun (WGS) entry which is preliminary data.</text>
</comment>
<dbReference type="InterPro" id="IPR009057">
    <property type="entry name" value="Homeodomain-like_sf"/>
</dbReference>
<dbReference type="Gene3D" id="1.10.357.10">
    <property type="entry name" value="Tetracycline Repressor, domain 2"/>
    <property type="match status" value="1"/>
</dbReference>
<keyword evidence="1" id="KW-0805">Transcription regulation</keyword>
<evidence type="ECO:0000313" key="8">
    <source>
        <dbReference type="Proteomes" id="UP001551482"/>
    </source>
</evidence>
<dbReference type="PROSITE" id="PS50977">
    <property type="entry name" value="HTH_TETR_2"/>
    <property type="match status" value="1"/>
</dbReference>
<evidence type="ECO:0000256" key="1">
    <source>
        <dbReference type="ARBA" id="ARBA00023015"/>
    </source>
</evidence>
<dbReference type="Pfam" id="PF00440">
    <property type="entry name" value="TetR_N"/>
    <property type="match status" value="1"/>
</dbReference>
<feature type="domain" description="HTH tetR-type" evidence="6">
    <location>
        <begin position="20"/>
        <end position="81"/>
    </location>
</feature>
<keyword evidence="3" id="KW-0804">Transcription</keyword>
<accession>A0ABV3DCV3</accession>
<keyword evidence="2 4" id="KW-0238">DNA-binding</keyword>
<dbReference type="InterPro" id="IPR050109">
    <property type="entry name" value="HTH-type_TetR-like_transc_reg"/>
</dbReference>
<dbReference type="InterPro" id="IPR001647">
    <property type="entry name" value="HTH_TetR"/>
</dbReference>
<evidence type="ECO:0000256" key="2">
    <source>
        <dbReference type="ARBA" id="ARBA00023125"/>
    </source>
</evidence>
<dbReference type="RefSeq" id="WP_358351273.1">
    <property type="nucleotide sequence ID" value="NZ_JBEZFP010000015.1"/>
</dbReference>
<dbReference type="EMBL" id="JBEZFP010000015">
    <property type="protein sequence ID" value="MEU8133573.1"/>
    <property type="molecule type" value="Genomic_DNA"/>
</dbReference>
<feature type="DNA-binding region" description="H-T-H motif" evidence="4">
    <location>
        <begin position="44"/>
        <end position="63"/>
    </location>
</feature>
<evidence type="ECO:0000313" key="7">
    <source>
        <dbReference type="EMBL" id="MEU8133573.1"/>
    </source>
</evidence>
<feature type="region of interest" description="Disordered" evidence="5">
    <location>
        <begin position="1"/>
        <end position="21"/>
    </location>
</feature>
<dbReference type="PANTHER" id="PTHR30055">
    <property type="entry name" value="HTH-TYPE TRANSCRIPTIONAL REGULATOR RUTR"/>
    <property type="match status" value="1"/>
</dbReference>
<reference evidence="7 8" key="1">
    <citation type="submission" date="2024-06" db="EMBL/GenBank/DDBJ databases">
        <title>The Natural Products Discovery Center: Release of the First 8490 Sequenced Strains for Exploring Actinobacteria Biosynthetic Diversity.</title>
        <authorList>
            <person name="Kalkreuter E."/>
            <person name="Kautsar S.A."/>
            <person name="Yang D."/>
            <person name="Bader C.D."/>
            <person name="Teijaro C.N."/>
            <person name="Fluegel L."/>
            <person name="Davis C.M."/>
            <person name="Simpson J.R."/>
            <person name="Lauterbach L."/>
            <person name="Steele A.D."/>
            <person name="Gui C."/>
            <person name="Meng S."/>
            <person name="Li G."/>
            <person name="Viehrig K."/>
            <person name="Ye F."/>
            <person name="Su P."/>
            <person name="Kiefer A.F."/>
            <person name="Nichols A."/>
            <person name="Cepeda A.J."/>
            <person name="Yan W."/>
            <person name="Fan B."/>
            <person name="Jiang Y."/>
            <person name="Adhikari A."/>
            <person name="Zheng C.-J."/>
            <person name="Schuster L."/>
            <person name="Cowan T.M."/>
            <person name="Smanski M.J."/>
            <person name="Chevrette M.G."/>
            <person name="De Carvalho L.P.S."/>
            <person name="Shen B."/>
        </authorList>
    </citation>
    <scope>NUCLEOTIDE SEQUENCE [LARGE SCALE GENOMIC DNA]</scope>
    <source>
        <strain evidence="7 8">NPDC048946</strain>
    </source>
</reference>
<gene>
    <name evidence="7" type="ORF">AB0C36_08710</name>
</gene>
<sequence length="251" mass="26551">MTTRPTEASAGRGRTRTAAETTRRRLVRAAEQLFAEHGVDGARTRDITERAGQANSSALHYHFGSRDGLLRAILAEHQARVERALAVGLAPPEDGGAEAEAAEARAAKAGGGATELTRLVAAYIEAEASELRDESGRDCLRIVSQLAHETGFRDGRPHETLAGGVLWGVFTRVAELVRTGGGGPGDGVRRAVLPDALARERVELMVMLVGSAFADRARHVQAGRPRPVEGAAFRADLVRVVVAMLTAPGPS</sequence>
<dbReference type="Proteomes" id="UP001551482">
    <property type="component" value="Unassembled WGS sequence"/>
</dbReference>
<proteinExistence type="predicted"/>
<evidence type="ECO:0000256" key="5">
    <source>
        <dbReference type="SAM" id="MobiDB-lite"/>
    </source>
</evidence>
<protein>
    <submittedName>
        <fullName evidence="7">Helix-turn-helix domain-containing protein</fullName>
    </submittedName>
</protein>